<organism evidence="1 2">
    <name type="scientific">Alistipes finegoldii (strain DSM 17242 / JCM 16770 / CCUG 46020 / CIP 107999 / KCTC 15236 / AHN 2437)</name>
    <dbReference type="NCBI Taxonomy" id="679935"/>
    <lineage>
        <taxon>Bacteria</taxon>
        <taxon>Pseudomonadati</taxon>
        <taxon>Bacteroidota</taxon>
        <taxon>Bacteroidia</taxon>
        <taxon>Bacteroidales</taxon>
        <taxon>Rikenellaceae</taxon>
        <taxon>Alistipes</taxon>
    </lineage>
</organism>
<dbReference type="AlphaFoldDB" id="I3YLQ8"/>
<protein>
    <submittedName>
        <fullName evidence="1">Uncharacterized protein</fullName>
    </submittedName>
</protein>
<evidence type="ECO:0000313" key="2">
    <source>
        <dbReference type="Proteomes" id="UP000006052"/>
    </source>
</evidence>
<dbReference type="EMBL" id="CP003274">
    <property type="protein sequence ID" value="AFL77926.1"/>
    <property type="molecule type" value="Genomic_DNA"/>
</dbReference>
<dbReference type="KEGG" id="afd:Alfi_1586"/>
<reference evidence="2" key="1">
    <citation type="journal article" date="2013" name="Stand. Genomic Sci.">
        <title>Complete genome sequence of the bile-resistant pigment-producing anaerobe Alistipes finegoldii type strain (AHN2437(T)).</title>
        <authorList>
            <person name="Mavromatis K."/>
            <person name="Stackebrandt E."/>
            <person name="Munk C."/>
            <person name="Lapidus A."/>
            <person name="Nolan M."/>
            <person name="Lucas S."/>
            <person name="Hammon N."/>
            <person name="Deshpande S."/>
            <person name="Cheng J.F."/>
            <person name="Tapia R."/>
            <person name="Goodwin L.A."/>
            <person name="Pitluck S."/>
            <person name="Liolios K."/>
            <person name="Pagani I."/>
            <person name="Ivanova N."/>
            <person name="Mikhailova N."/>
            <person name="Huntemann M."/>
            <person name="Pati A."/>
            <person name="Chen A."/>
            <person name="Palaniappan K."/>
            <person name="Land M."/>
            <person name="Hauser L."/>
            <person name="Rohde M."/>
            <person name="Gronow S."/>
            <person name="Goker M."/>
            <person name="Detter J.C."/>
            <person name="Bristow J."/>
            <person name="Eisen J.A."/>
            <person name="Markowitz V."/>
            <person name="Hugenholtz P."/>
            <person name="Kyrpides N.C."/>
            <person name="Klenk H.P."/>
            <person name="Woyke T."/>
        </authorList>
    </citation>
    <scope>NUCLEOTIDE SEQUENCE</scope>
    <source>
        <strain evidence="2">DSM 17242 / JCM 16770 / AHN 2437 / CCUG 46020 / CIP 107999</strain>
    </source>
</reference>
<dbReference type="Proteomes" id="UP000006052">
    <property type="component" value="Chromosome"/>
</dbReference>
<name>I3YLQ8_ALIFI</name>
<dbReference type="HOGENOM" id="CLU_3394759_0_0_10"/>
<evidence type="ECO:0000313" key="1">
    <source>
        <dbReference type="EMBL" id="AFL77926.1"/>
    </source>
</evidence>
<accession>I3YLQ8</accession>
<proteinExistence type="predicted"/>
<sequence length="31" mass="3843">MRKWRYLAAEHPAVVERLRGELRKLGFRFKK</sequence>
<gene>
    <name evidence="1" type="ordered locus">Alfi_1586</name>
</gene>